<evidence type="ECO:0000313" key="2">
    <source>
        <dbReference type="EMBL" id="KAF5186586.1"/>
    </source>
</evidence>
<evidence type="ECO:0000256" key="1">
    <source>
        <dbReference type="SAM" id="MobiDB-lite"/>
    </source>
</evidence>
<dbReference type="Proteomes" id="UP000554482">
    <property type="component" value="Unassembled WGS sequence"/>
</dbReference>
<feature type="region of interest" description="Disordered" evidence="1">
    <location>
        <begin position="1"/>
        <end position="23"/>
    </location>
</feature>
<proteinExistence type="predicted"/>
<name>A0A7J6VNB4_THATH</name>
<protein>
    <submittedName>
        <fullName evidence="2">Uncharacterized protein</fullName>
    </submittedName>
</protein>
<comment type="caution">
    <text evidence="2">The sequence shown here is derived from an EMBL/GenBank/DDBJ whole genome shotgun (WGS) entry which is preliminary data.</text>
</comment>
<sequence>MDAHLKPSFEKMKQTQIEHSNPFKEQEKRDAWKAFAIWAYEVGLPFHAVRPPSFQTMIYAFGKYGRVGLYLNPGIYYKANNSDDDSMSIEGNNEIKSALLKVFNRLCPNFDENDQLANEVILYRDALKSFGKPQAIPQAIRSRETLPPAKWWITFGKLQDFVKEGDDLTWSQVEEAMGIPPYEGPSTRRRTQVSSANPSLPLIDEDDGEYGGEGNDGVHEDYEFDGDADIEGID</sequence>
<dbReference type="EMBL" id="JABWDY010029072">
    <property type="protein sequence ID" value="KAF5186586.1"/>
    <property type="molecule type" value="Genomic_DNA"/>
</dbReference>
<keyword evidence="3" id="KW-1185">Reference proteome</keyword>
<evidence type="ECO:0000313" key="3">
    <source>
        <dbReference type="Proteomes" id="UP000554482"/>
    </source>
</evidence>
<dbReference type="OrthoDB" id="10636422at2759"/>
<feature type="compositionally biased region" description="Acidic residues" evidence="1">
    <location>
        <begin position="222"/>
        <end position="234"/>
    </location>
</feature>
<feature type="region of interest" description="Disordered" evidence="1">
    <location>
        <begin position="178"/>
        <end position="234"/>
    </location>
</feature>
<gene>
    <name evidence="2" type="ORF">FRX31_023827</name>
</gene>
<organism evidence="2 3">
    <name type="scientific">Thalictrum thalictroides</name>
    <name type="common">Rue-anemone</name>
    <name type="synonym">Anemone thalictroides</name>
    <dbReference type="NCBI Taxonomy" id="46969"/>
    <lineage>
        <taxon>Eukaryota</taxon>
        <taxon>Viridiplantae</taxon>
        <taxon>Streptophyta</taxon>
        <taxon>Embryophyta</taxon>
        <taxon>Tracheophyta</taxon>
        <taxon>Spermatophyta</taxon>
        <taxon>Magnoliopsida</taxon>
        <taxon>Ranunculales</taxon>
        <taxon>Ranunculaceae</taxon>
        <taxon>Thalictroideae</taxon>
        <taxon>Thalictrum</taxon>
    </lineage>
</organism>
<reference evidence="2 3" key="1">
    <citation type="submission" date="2020-06" db="EMBL/GenBank/DDBJ databases">
        <title>Transcriptomic and genomic resources for Thalictrum thalictroides and T. hernandezii: Facilitating candidate gene discovery in an emerging model plant lineage.</title>
        <authorList>
            <person name="Arias T."/>
            <person name="Riano-Pachon D.M."/>
            <person name="Di Stilio V.S."/>
        </authorList>
    </citation>
    <scope>NUCLEOTIDE SEQUENCE [LARGE SCALE GENOMIC DNA]</scope>
    <source>
        <strain evidence="3">cv. WT478/WT964</strain>
        <tissue evidence="2">Leaves</tissue>
    </source>
</reference>
<accession>A0A7J6VNB4</accession>
<feature type="compositionally biased region" description="Basic and acidic residues" evidence="1">
    <location>
        <begin position="1"/>
        <end position="13"/>
    </location>
</feature>
<dbReference type="AlphaFoldDB" id="A0A7J6VNB4"/>